<dbReference type="EMBL" id="CP000859">
    <property type="protein sequence ID" value="ABW68432.1"/>
    <property type="molecule type" value="Genomic_DNA"/>
</dbReference>
<dbReference type="CDD" id="cd03225">
    <property type="entry name" value="ABC_cobalt_CbiO_domain1"/>
    <property type="match status" value="1"/>
</dbReference>
<keyword evidence="2" id="KW-0547">Nucleotide-binding</keyword>
<dbReference type="InterPro" id="IPR003593">
    <property type="entry name" value="AAA+_ATPase"/>
</dbReference>
<keyword evidence="6" id="KW-1185">Reference proteome</keyword>
<dbReference type="InterPro" id="IPR027417">
    <property type="entry name" value="P-loop_NTPase"/>
</dbReference>
<dbReference type="Gene3D" id="3.40.50.300">
    <property type="entry name" value="P-loop containing nucleotide triphosphate hydrolases"/>
    <property type="match status" value="1"/>
</dbReference>
<name>A8ZWV1_DESOH</name>
<accession>A8ZWV1</accession>
<evidence type="ECO:0000256" key="1">
    <source>
        <dbReference type="ARBA" id="ARBA00022448"/>
    </source>
</evidence>
<dbReference type="KEGG" id="dol:Dole_2629"/>
<evidence type="ECO:0000259" key="4">
    <source>
        <dbReference type="PROSITE" id="PS50893"/>
    </source>
</evidence>
<dbReference type="SMART" id="SM00382">
    <property type="entry name" value="AAA"/>
    <property type="match status" value="1"/>
</dbReference>
<dbReference type="PANTHER" id="PTHR43423">
    <property type="entry name" value="ABC TRANSPORTER I FAMILY MEMBER 17"/>
    <property type="match status" value="1"/>
</dbReference>
<keyword evidence="1" id="KW-0813">Transport</keyword>
<feature type="domain" description="ABC transporter" evidence="4">
    <location>
        <begin position="6"/>
        <end position="238"/>
    </location>
</feature>
<dbReference type="AlphaFoldDB" id="A8ZWV1"/>
<dbReference type="STRING" id="96561.Dole_2629"/>
<proteinExistence type="predicted"/>
<dbReference type="Pfam" id="PF00005">
    <property type="entry name" value="ABC_tran"/>
    <property type="match status" value="1"/>
</dbReference>
<sequence length="337" mass="36687">MSSVIYRVSDLVYAYDSGPRVLEVPELEITRGTVTGLVGPNGSGKTTLLKLLAFVQKPVAGEIRFKGRPASTFSEHVRFAVTFLPQTPYLLKRSVYGNIAYGLRLRGVTTEDMDRRIERALALVGLPFDVCRRRPDSLSGGQAQRVALAARLALEPEVLLLDEPTASVDVESARLIQEAVLAARQVHGTTVVVASHDLQWMHAVSDRMLQMYNGRVWEAGSKNVVPGPWHSAGEGRWEKHLPGGQRIHVPAPPVADASALIEFGLAKTPTAGAGLPTLSGKVTHLVLEPKRQTVAVTVTVDRLTLTVRVADHEVEQHGLLPGKRIPLFYNPGTIVFL</sequence>
<dbReference type="PROSITE" id="PS50893">
    <property type="entry name" value="ABC_TRANSPORTER_2"/>
    <property type="match status" value="1"/>
</dbReference>
<dbReference type="SUPFAM" id="SSF50331">
    <property type="entry name" value="MOP-like"/>
    <property type="match status" value="1"/>
</dbReference>
<dbReference type="InterPro" id="IPR015856">
    <property type="entry name" value="ABC_transpr_CbiO/EcfA_su"/>
</dbReference>
<dbReference type="GO" id="GO:0016020">
    <property type="term" value="C:membrane"/>
    <property type="evidence" value="ECO:0007669"/>
    <property type="project" value="InterPro"/>
</dbReference>
<dbReference type="GO" id="GO:0055085">
    <property type="term" value="P:transmembrane transport"/>
    <property type="evidence" value="ECO:0007669"/>
    <property type="project" value="InterPro"/>
</dbReference>
<evidence type="ECO:0000256" key="2">
    <source>
        <dbReference type="ARBA" id="ARBA00022741"/>
    </source>
</evidence>
<gene>
    <name evidence="5" type="ordered locus">Dole_2629</name>
</gene>
<dbReference type="GO" id="GO:0005524">
    <property type="term" value="F:ATP binding"/>
    <property type="evidence" value="ECO:0007669"/>
    <property type="project" value="UniProtKB-KW"/>
</dbReference>
<keyword evidence="3" id="KW-0067">ATP-binding</keyword>
<dbReference type="SUPFAM" id="SSF52540">
    <property type="entry name" value="P-loop containing nucleoside triphosphate hydrolases"/>
    <property type="match status" value="1"/>
</dbReference>
<dbReference type="PANTHER" id="PTHR43423:SF1">
    <property type="entry name" value="ABC TRANSPORTER I FAMILY MEMBER 17"/>
    <property type="match status" value="1"/>
</dbReference>
<protein>
    <submittedName>
        <fullName evidence="5">ABC transporter-related protein</fullName>
    </submittedName>
</protein>
<dbReference type="HOGENOM" id="CLU_000604_1_1_7"/>
<dbReference type="OrthoDB" id="9809450at2"/>
<dbReference type="InterPro" id="IPR003439">
    <property type="entry name" value="ABC_transporter-like_ATP-bd"/>
</dbReference>
<organism evidence="5 6">
    <name type="scientific">Desulfosudis oleivorans (strain DSM 6200 / JCM 39069 / Hxd3)</name>
    <name type="common">Desulfococcus oleovorans</name>
    <dbReference type="NCBI Taxonomy" id="96561"/>
    <lineage>
        <taxon>Bacteria</taxon>
        <taxon>Pseudomonadati</taxon>
        <taxon>Thermodesulfobacteriota</taxon>
        <taxon>Desulfobacteria</taxon>
        <taxon>Desulfobacterales</taxon>
        <taxon>Desulfosudaceae</taxon>
        <taxon>Desulfosudis</taxon>
    </lineage>
</organism>
<dbReference type="InterPro" id="IPR008995">
    <property type="entry name" value="Mo/tungstate-bd_C_term_dom"/>
</dbReference>
<evidence type="ECO:0000256" key="3">
    <source>
        <dbReference type="ARBA" id="ARBA00022840"/>
    </source>
</evidence>
<dbReference type="Proteomes" id="UP000008561">
    <property type="component" value="Chromosome"/>
</dbReference>
<dbReference type="RefSeq" id="WP_012176044.1">
    <property type="nucleotide sequence ID" value="NC_009943.1"/>
</dbReference>
<dbReference type="eggNOG" id="COG1122">
    <property type="taxonomic scope" value="Bacteria"/>
</dbReference>
<dbReference type="GO" id="GO:0016887">
    <property type="term" value="F:ATP hydrolysis activity"/>
    <property type="evidence" value="ECO:0007669"/>
    <property type="project" value="InterPro"/>
</dbReference>
<evidence type="ECO:0000313" key="5">
    <source>
        <dbReference type="EMBL" id="ABW68432.1"/>
    </source>
</evidence>
<reference evidence="5 6" key="1">
    <citation type="submission" date="2007-10" db="EMBL/GenBank/DDBJ databases">
        <title>Complete sequence of Desulfococcus oleovorans Hxd3.</title>
        <authorList>
            <consortium name="US DOE Joint Genome Institute"/>
            <person name="Copeland A."/>
            <person name="Lucas S."/>
            <person name="Lapidus A."/>
            <person name="Barry K."/>
            <person name="Glavina del Rio T."/>
            <person name="Dalin E."/>
            <person name="Tice H."/>
            <person name="Pitluck S."/>
            <person name="Kiss H."/>
            <person name="Brettin T."/>
            <person name="Bruce D."/>
            <person name="Detter J.C."/>
            <person name="Han C."/>
            <person name="Schmutz J."/>
            <person name="Larimer F."/>
            <person name="Land M."/>
            <person name="Hauser L."/>
            <person name="Kyrpides N."/>
            <person name="Kim E."/>
            <person name="Wawrik B."/>
            <person name="Richardson P."/>
        </authorList>
    </citation>
    <scope>NUCLEOTIDE SEQUENCE [LARGE SCALE GENOMIC DNA]</scope>
    <source>
        <strain evidence="6">DSM 6200 / JCM 39069 / Hxd3</strain>
    </source>
</reference>
<evidence type="ECO:0000313" key="6">
    <source>
        <dbReference type="Proteomes" id="UP000008561"/>
    </source>
</evidence>